<protein>
    <submittedName>
        <fullName evidence="2">Uncharacterized protein</fullName>
    </submittedName>
</protein>
<organism evidence="2 3">
    <name type="scientific">Cryobacterium psychrotolerans</name>
    <dbReference type="NCBI Taxonomy" id="386301"/>
    <lineage>
        <taxon>Bacteria</taxon>
        <taxon>Bacillati</taxon>
        <taxon>Actinomycetota</taxon>
        <taxon>Actinomycetes</taxon>
        <taxon>Micrococcales</taxon>
        <taxon>Microbacteriaceae</taxon>
        <taxon>Cryobacterium</taxon>
    </lineage>
</organism>
<gene>
    <name evidence="2" type="ORF">SAMN05216282_11096</name>
</gene>
<dbReference type="OrthoDB" id="5126393at2"/>
<keyword evidence="1" id="KW-1133">Transmembrane helix</keyword>
<dbReference type="RefSeq" id="WP_092323709.1">
    <property type="nucleotide sequence ID" value="NZ_FNFU01000010.1"/>
</dbReference>
<dbReference type="STRING" id="386301.SAMN05216282_11096"/>
<proteinExistence type="predicted"/>
<keyword evidence="1" id="KW-0812">Transmembrane</keyword>
<accession>A0A1G9DYZ4</accession>
<dbReference type="EMBL" id="FNFU01000010">
    <property type="protein sequence ID" value="SDK69063.1"/>
    <property type="molecule type" value="Genomic_DNA"/>
</dbReference>
<evidence type="ECO:0000256" key="1">
    <source>
        <dbReference type="SAM" id="Phobius"/>
    </source>
</evidence>
<reference evidence="2 3" key="1">
    <citation type="submission" date="2016-10" db="EMBL/GenBank/DDBJ databases">
        <authorList>
            <person name="de Groot N.N."/>
        </authorList>
    </citation>
    <scope>NUCLEOTIDE SEQUENCE [LARGE SCALE GENOMIC DNA]</scope>
    <source>
        <strain evidence="2 3">CGMCC 1.5382</strain>
    </source>
</reference>
<name>A0A1G9DYZ4_9MICO</name>
<feature type="transmembrane region" description="Helical" evidence="1">
    <location>
        <begin position="97"/>
        <end position="118"/>
    </location>
</feature>
<evidence type="ECO:0000313" key="3">
    <source>
        <dbReference type="Proteomes" id="UP000198701"/>
    </source>
</evidence>
<keyword evidence="3" id="KW-1185">Reference proteome</keyword>
<sequence length="161" mass="16579">MIVNDTPISGRPRRHVFRSVIVSVLATAALLLGLFAAHSSGAGVGAEHEMAVAAPGASAPAEYLTGANEMVASAGADAVVAVASGFDGGWLSFGDDLMAGCGILAMTCSVLLIVVALIRLTRQPSVYRQLLDAGGFVVSSFRTIPLHVHRPSLILLSISRI</sequence>
<dbReference type="Proteomes" id="UP000198701">
    <property type="component" value="Unassembled WGS sequence"/>
</dbReference>
<keyword evidence="1" id="KW-0472">Membrane</keyword>
<feature type="transmembrane region" description="Helical" evidence="1">
    <location>
        <begin position="16"/>
        <end position="37"/>
    </location>
</feature>
<evidence type="ECO:0000313" key="2">
    <source>
        <dbReference type="EMBL" id="SDK69063.1"/>
    </source>
</evidence>
<dbReference type="AlphaFoldDB" id="A0A1G9DYZ4"/>